<feature type="compositionally biased region" description="Polar residues" evidence="1">
    <location>
        <begin position="66"/>
        <end position="75"/>
    </location>
</feature>
<reference evidence="2" key="1">
    <citation type="submission" date="2020-01" db="EMBL/GenBank/DDBJ databases">
        <authorList>
            <consortium name="DOE Joint Genome Institute"/>
            <person name="Haridas S."/>
            <person name="Albert R."/>
            <person name="Binder M."/>
            <person name="Bloem J."/>
            <person name="Labutti K."/>
            <person name="Salamov A."/>
            <person name="Andreopoulos B."/>
            <person name="Baker S.E."/>
            <person name="Barry K."/>
            <person name="Bills G."/>
            <person name="Bluhm B.H."/>
            <person name="Cannon C."/>
            <person name="Castanera R."/>
            <person name="Culley D.E."/>
            <person name="Daum C."/>
            <person name="Ezra D."/>
            <person name="Gonzalez J.B."/>
            <person name="Henrissat B."/>
            <person name="Kuo A."/>
            <person name="Liang C."/>
            <person name="Lipzen A."/>
            <person name="Lutzoni F."/>
            <person name="Magnuson J."/>
            <person name="Mondo S."/>
            <person name="Nolan M."/>
            <person name="Ohm R."/>
            <person name="Pangilinan J."/>
            <person name="Park H.-J."/>
            <person name="Ramirez L."/>
            <person name="Alfaro M."/>
            <person name="Sun H."/>
            <person name="Tritt A."/>
            <person name="Yoshinaga Y."/>
            <person name="Zwiers L.-H."/>
            <person name="Turgeon B.G."/>
            <person name="Goodwin S.B."/>
            <person name="Spatafora J.W."/>
            <person name="Crous P.W."/>
            <person name="Grigoriev I.V."/>
        </authorList>
    </citation>
    <scope>NUCLEOTIDE SEQUENCE</scope>
    <source>
        <strain evidence="2">P77</strain>
    </source>
</reference>
<proteinExistence type="predicted"/>
<feature type="compositionally biased region" description="Basic and acidic residues" evidence="1">
    <location>
        <begin position="76"/>
        <end position="85"/>
    </location>
</feature>
<evidence type="ECO:0000313" key="3">
    <source>
        <dbReference type="Proteomes" id="UP000800040"/>
    </source>
</evidence>
<dbReference type="Proteomes" id="UP000800040">
    <property type="component" value="Unassembled WGS sequence"/>
</dbReference>
<evidence type="ECO:0000313" key="2">
    <source>
        <dbReference type="EMBL" id="KAF1837984.1"/>
    </source>
</evidence>
<accession>A0A6A5KU11</accession>
<evidence type="ECO:0000256" key="1">
    <source>
        <dbReference type="SAM" id="MobiDB-lite"/>
    </source>
</evidence>
<gene>
    <name evidence="2" type="ORF">BDW02DRAFT_565488</name>
</gene>
<feature type="region of interest" description="Disordered" evidence="1">
    <location>
        <begin position="1"/>
        <end position="85"/>
    </location>
</feature>
<feature type="compositionally biased region" description="Polar residues" evidence="1">
    <location>
        <begin position="1"/>
        <end position="12"/>
    </location>
</feature>
<dbReference type="EMBL" id="ML975256">
    <property type="protein sequence ID" value="KAF1837984.1"/>
    <property type="molecule type" value="Genomic_DNA"/>
</dbReference>
<name>A0A6A5KU11_9PLEO</name>
<sequence length="100" mass="11067">MPLFRSLTTKIKTSLSPSSSSSSETSPTSPTSPHVSSSFEKVSGRKEGNANMSVKRPEAQARVDSFMTQGSNASHESVEERKQRRISRFREELDCDEADE</sequence>
<dbReference type="OrthoDB" id="3786647at2759"/>
<protein>
    <submittedName>
        <fullName evidence="2">Uncharacterized protein</fullName>
    </submittedName>
</protein>
<keyword evidence="3" id="KW-1185">Reference proteome</keyword>
<feature type="compositionally biased region" description="Low complexity" evidence="1">
    <location>
        <begin position="13"/>
        <end position="38"/>
    </location>
</feature>
<organism evidence="2 3">
    <name type="scientific">Decorospora gaudefroyi</name>
    <dbReference type="NCBI Taxonomy" id="184978"/>
    <lineage>
        <taxon>Eukaryota</taxon>
        <taxon>Fungi</taxon>
        <taxon>Dikarya</taxon>
        <taxon>Ascomycota</taxon>
        <taxon>Pezizomycotina</taxon>
        <taxon>Dothideomycetes</taxon>
        <taxon>Pleosporomycetidae</taxon>
        <taxon>Pleosporales</taxon>
        <taxon>Pleosporineae</taxon>
        <taxon>Pleosporaceae</taxon>
        <taxon>Decorospora</taxon>
    </lineage>
</organism>
<dbReference type="AlphaFoldDB" id="A0A6A5KU11"/>